<name>U1Q513_9ACTO</name>
<evidence type="ECO:0000256" key="1">
    <source>
        <dbReference type="SAM" id="MobiDB-lite"/>
    </source>
</evidence>
<feature type="region of interest" description="Disordered" evidence="1">
    <location>
        <begin position="14"/>
        <end position="50"/>
    </location>
</feature>
<dbReference type="AlphaFoldDB" id="U1Q513"/>
<dbReference type="Proteomes" id="UP000016481">
    <property type="component" value="Unassembled WGS sequence"/>
</dbReference>
<gene>
    <name evidence="2" type="ORF">HMPREF1978_00651</name>
</gene>
<accession>U1Q513</accession>
<dbReference type="HOGENOM" id="CLU_3113568_0_0_11"/>
<proteinExistence type="predicted"/>
<sequence>MVQLAARLGRCWAGEGDDGVVGPARKAGLKAGWPTNRQARNQQTQSQQIS</sequence>
<dbReference type="PATRIC" id="fig|1321817.3.peg.569"/>
<dbReference type="EMBL" id="AWSC01000020">
    <property type="protein sequence ID" value="ERH17254.1"/>
    <property type="molecule type" value="Genomic_DNA"/>
</dbReference>
<protein>
    <submittedName>
        <fullName evidence="2">Uncharacterized protein</fullName>
    </submittedName>
</protein>
<comment type="caution">
    <text evidence="2">The sequence shown here is derived from an EMBL/GenBank/DDBJ whole genome shotgun (WGS) entry which is preliminary data.</text>
</comment>
<evidence type="ECO:0000313" key="2">
    <source>
        <dbReference type="EMBL" id="ERH17254.1"/>
    </source>
</evidence>
<feature type="compositionally biased region" description="Low complexity" evidence="1">
    <location>
        <begin position="35"/>
        <end position="50"/>
    </location>
</feature>
<evidence type="ECO:0000313" key="3">
    <source>
        <dbReference type="Proteomes" id="UP000016481"/>
    </source>
</evidence>
<organism evidence="2 3">
    <name type="scientific">Actinomyces graevenitzii F0530</name>
    <dbReference type="NCBI Taxonomy" id="1321817"/>
    <lineage>
        <taxon>Bacteria</taxon>
        <taxon>Bacillati</taxon>
        <taxon>Actinomycetota</taxon>
        <taxon>Actinomycetes</taxon>
        <taxon>Actinomycetales</taxon>
        <taxon>Actinomycetaceae</taxon>
        <taxon>Actinomyces</taxon>
    </lineage>
</organism>
<reference evidence="2 3" key="1">
    <citation type="submission" date="2013-08" db="EMBL/GenBank/DDBJ databases">
        <authorList>
            <person name="Weinstock G."/>
            <person name="Sodergren E."/>
            <person name="Wylie T."/>
            <person name="Fulton L."/>
            <person name="Fulton R."/>
            <person name="Fronick C."/>
            <person name="O'Laughlin M."/>
            <person name="Godfrey J."/>
            <person name="Miner T."/>
            <person name="Herter B."/>
            <person name="Appelbaum E."/>
            <person name="Cordes M."/>
            <person name="Lek S."/>
            <person name="Wollam A."/>
            <person name="Pepin K.H."/>
            <person name="Palsikar V.B."/>
            <person name="Mitreva M."/>
            <person name="Wilson R.K."/>
        </authorList>
    </citation>
    <scope>NUCLEOTIDE SEQUENCE [LARGE SCALE GENOMIC DNA]</scope>
    <source>
        <strain evidence="2 3">F0530</strain>
    </source>
</reference>